<dbReference type="AlphaFoldDB" id="A0A0C2IUA4"/>
<keyword evidence="1" id="KW-0175">Coiled coil</keyword>
<feature type="compositionally biased region" description="Basic and acidic residues" evidence="2">
    <location>
        <begin position="558"/>
        <end position="570"/>
    </location>
</feature>
<name>A0A0C2IUA4_9PEZI</name>
<feature type="compositionally biased region" description="Polar residues" evidence="2">
    <location>
        <begin position="279"/>
        <end position="297"/>
    </location>
</feature>
<accession>A0A0C2IUA4</accession>
<feature type="compositionally biased region" description="Basic residues" evidence="2">
    <location>
        <begin position="437"/>
        <end position="449"/>
    </location>
</feature>
<feature type="compositionally biased region" description="Gly residues" evidence="2">
    <location>
        <begin position="77"/>
        <end position="87"/>
    </location>
</feature>
<dbReference type="Proteomes" id="UP000031575">
    <property type="component" value="Unassembled WGS sequence"/>
</dbReference>
<dbReference type="OrthoDB" id="5377952at2759"/>
<feature type="compositionally biased region" description="Polar residues" evidence="2">
    <location>
        <begin position="395"/>
        <end position="415"/>
    </location>
</feature>
<dbReference type="EMBL" id="AWTV01000009">
    <property type="protein sequence ID" value="KIH88582.1"/>
    <property type="molecule type" value="Genomic_DNA"/>
</dbReference>
<feature type="compositionally biased region" description="Acidic residues" evidence="2">
    <location>
        <begin position="617"/>
        <end position="630"/>
    </location>
</feature>
<dbReference type="HOGENOM" id="CLU_331805_0_0_1"/>
<organism evidence="4 5">
    <name type="scientific">Sporothrix brasiliensis 5110</name>
    <dbReference type="NCBI Taxonomy" id="1398154"/>
    <lineage>
        <taxon>Eukaryota</taxon>
        <taxon>Fungi</taxon>
        <taxon>Dikarya</taxon>
        <taxon>Ascomycota</taxon>
        <taxon>Pezizomycotina</taxon>
        <taxon>Sordariomycetes</taxon>
        <taxon>Sordariomycetidae</taxon>
        <taxon>Ophiostomatales</taxon>
        <taxon>Ophiostomataceae</taxon>
        <taxon>Sporothrix</taxon>
    </lineage>
</organism>
<evidence type="ECO:0000313" key="4">
    <source>
        <dbReference type="EMBL" id="KIH88582.1"/>
    </source>
</evidence>
<feature type="compositionally biased region" description="Acidic residues" evidence="2">
    <location>
        <begin position="571"/>
        <end position="580"/>
    </location>
</feature>
<feature type="compositionally biased region" description="Acidic residues" evidence="2">
    <location>
        <begin position="461"/>
        <end position="476"/>
    </location>
</feature>
<keyword evidence="5" id="KW-1185">Reference proteome</keyword>
<protein>
    <recommendedName>
        <fullName evidence="3">Inner kinetochore subunit AME1 domain-containing protein</fullName>
    </recommendedName>
</protein>
<evidence type="ECO:0000256" key="2">
    <source>
        <dbReference type="SAM" id="MobiDB-lite"/>
    </source>
</evidence>
<evidence type="ECO:0000313" key="5">
    <source>
        <dbReference type="Proteomes" id="UP000031575"/>
    </source>
</evidence>
<feature type="compositionally biased region" description="Polar residues" evidence="2">
    <location>
        <begin position="343"/>
        <end position="355"/>
    </location>
</feature>
<gene>
    <name evidence="4" type="ORF">SPBR_06637</name>
</gene>
<dbReference type="Pfam" id="PF20994">
    <property type="entry name" value="CENPU"/>
    <property type="match status" value="1"/>
</dbReference>
<feature type="compositionally biased region" description="Low complexity" evidence="2">
    <location>
        <begin position="182"/>
        <end position="213"/>
    </location>
</feature>
<feature type="compositionally biased region" description="Low complexity" evidence="2">
    <location>
        <begin position="42"/>
        <end position="56"/>
    </location>
</feature>
<proteinExistence type="predicted"/>
<dbReference type="InterPro" id="IPR048743">
    <property type="entry name" value="AME1"/>
</dbReference>
<evidence type="ECO:0000259" key="3">
    <source>
        <dbReference type="Pfam" id="PF20994"/>
    </source>
</evidence>
<comment type="caution">
    <text evidence="4">The sequence shown here is derived from an EMBL/GenBank/DDBJ whole genome shotgun (WGS) entry which is preliminary data.</text>
</comment>
<feature type="domain" description="Inner kinetochore subunit AME1" evidence="3">
    <location>
        <begin position="642"/>
        <end position="846"/>
    </location>
</feature>
<feature type="compositionally biased region" description="Low complexity" evidence="2">
    <location>
        <begin position="131"/>
        <end position="174"/>
    </location>
</feature>
<reference evidence="4 5" key="1">
    <citation type="journal article" date="2014" name="BMC Genomics">
        <title>Comparative genomics of the major fungal agents of human and animal Sporotrichosis: Sporothrix schenckii and Sporothrix brasiliensis.</title>
        <authorList>
            <person name="Teixeira M.M."/>
            <person name="de Almeida L.G."/>
            <person name="Kubitschek-Barreira P."/>
            <person name="Alves F.L."/>
            <person name="Kioshima E.S."/>
            <person name="Abadio A.K."/>
            <person name="Fernandes L."/>
            <person name="Derengowski L.S."/>
            <person name="Ferreira K.S."/>
            <person name="Souza R.C."/>
            <person name="Ruiz J.C."/>
            <person name="de Andrade N.C."/>
            <person name="Paes H.C."/>
            <person name="Nicola A.M."/>
            <person name="Albuquerque P."/>
            <person name="Gerber A.L."/>
            <person name="Martins V.P."/>
            <person name="Peconick L.D."/>
            <person name="Neto A.V."/>
            <person name="Chaucanez C.B."/>
            <person name="Silva P.A."/>
            <person name="Cunha O.L."/>
            <person name="de Oliveira F.F."/>
            <person name="dos Santos T.C."/>
            <person name="Barros A.L."/>
            <person name="Soares M.A."/>
            <person name="de Oliveira L.M."/>
            <person name="Marini M.M."/>
            <person name="Villalobos-Duno H."/>
            <person name="Cunha M.M."/>
            <person name="de Hoog S."/>
            <person name="da Silveira J.F."/>
            <person name="Henrissat B."/>
            <person name="Nino-Vega G.A."/>
            <person name="Cisalpino P.S."/>
            <person name="Mora-Montes H.M."/>
            <person name="Almeida S.R."/>
            <person name="Stajich J.E."/>
            <person name="Lopes-Bezerra L.M."/>
            <person name="Vasconcelos A.T."/>
            <person name="Felipe M.S."/>
        </authorList>
    </citation>
    <scope>NUCLEOTIDE SEQUENCE [LARGE SCALE GENOMIC DNA]</scope>
    <source>
        <strain evidence="4 5">5110</strain>
    </source>
</reference>
<sequence length="863" mass="90720">MQQRMRGAQRHQVQDASFDLFMSLPETHDAPATSPQAEGTDEPPAAATSAAQPTDAVRATPNSSAKRRRLSDDGRAAPGGGGDGGGEGGRDAHGSIATKTALAPRISTDSQDRPAEEEISESPVDAPGSGRRQSVAAVVSAAATSRSAALQQILSNAGSSRSSRSSRSSGSRAANAKDRVVAALSSSPTPTTTAAAAEVRANSPLPASSSPPMRRSRRGIGGLDELSPELSTVVDVPSTGGVGVDAAAMETAETTKAGIQGKKAGVTTRGGSGVFSTLAKSKESGANSADELSSPTLTVVLESPDNSATGGTVASSSPLARKSTAGTRAARAAARAAGASRLSGESQNSESTTPQGPARKGNGKDKENAPEEEPDELSPDQQQEQQRPPPLSPATGRTSSRIQRASVVPSSSPITRPTKRMPLQPPTSSPRQPAVRSPRRTRGRPPAKAKAKESVVAAVEAEAEEDEDTQAEEIDALEAANTIGRKRPRRGTAHEPSPELGLDPKQTEPGAEEPEVAAARPAAKRRRRKDQEQSTATQKQPRPPKATNAKASVKRKRRQDDAGEHDGDDIHGEEEGEDLEGVGKAASRSGKGESVPITVQRFSQLRRKSRGTGANGNDDDDNDDGDDNDELATGGVDLSFANRSGVNAVDVLAQICEDLVEQKLQSLHEKHQQLRQQQAEAGDDGQLAAARKEAIVARRAIESFQMELRSRLLEQAVAVDALHALRKRVRAAQKSKLALREEILRIRAERDQVALRMDALRAQHQDRVGQAMKTANISSTMHDLDLAIEQGRAAPELTPAQQKAADLANLELTVRRIAEQVSGGSGSLHGGGTLQQLVDFNDFLERTAVLLEGRKLKPKAIAA</sequence>
<feature type="coiled-coil region" evidence="1">
    <location>
        <begin position="657"/>
        <end position="684"/>
    </location>
</feature>
<dbReference type="VEuPathDB" id="FungiDB:SPBR_06637"/>
<dbReference type="RefSeq" id="XP_040616592.1">
    <property type="nucleotide sequence ID" value="XM_040764893.1"/>
</dbReference>
<feature type="region of interest" description="Disordered" evidence="2">
    <location>
        <begin position="279"/>
        <end position="631"/>
    </location>
</feature>
<evidence type="ECO:0000256" key="1">
    <source>
        <dbReference type="SAM" id="Coils"/>
    </source>
</evidence>
<feature type="compositionally biased region" description="Low complexity" evidence="2">
    <location>
        <begin position="320"/>
        <end position="341"/>
    </location>
</feature>
<dbReference type="GeneID" id="63679814"/>
<feature type="region of interest" description="Disordered" evidence="2">
    <location>
        <begin position="254"/>
        <end position="273"/>
    </location>
</feature>
<feature type="region of interest" description="Disordered" evidence="2">
    <location>
        <begin position="1"/>
        <end position="241"/>
    </location>
</feature>
<feature type="compositionally biased region" description="Polar residues" evidence="2">
    <location>
        <begin position="304"/>
        <end position="318"/>
    </location>
</feature>